<evidence type="ECO:0000256" key="1">
    <source>
        <dbReference type="ARBA" id="ARBA00004613"/>
    </source>
</evidence>
<evidence type="ECO:0000256" key="9">
    <source>
        <dbReference type="SAM" id="SignalP"/>
    </source>
</evidence>
<dbReference type="GO" id="GO:0004252">
    <property type="term" value="F:serine-type endopeptidase activity"/>
    <property type="evidence" value="ECO:0007669"/>
    <property type="project" value="InterPro"/>
</dbReference>
<feature type="domain" description="Peptidase S1" evidence="10">
    <location>
        <begin position="47"/>
        <end position="269"/>
    </location>
</feature>
<keyword evidence="4 8" id="KW-0378">Hydrolase</keyword>
<dbReference type="STRING" id="30019.A0A0M5JCH1"/>
<dbReference type="Proteomes" id="UP000494163">
    <property type="component" value="Chromosome 3R"/>
</dbReference>
<dbReference type="PRINTS" id="PR00722">
    <property type="entry name" value="CHYMOTRYPSIN"/>
</dbReference>
<evidence type="ECO:0000256" key="3">
    <source>
        <dbReference type="ARBA" id="ARBA00022670"/>
    </source>
</evidence>
<dbReference type="OMA" id="YASNYPN"/>
<sequence>MWVLRLSFVAVLLLLLLNLTNAKRLAKPSAEKLEQLARIHKLYGNRVVNGMDAEPGQAPYQVSMQGMFGDHMCGGAIIGDKWVLTAAHCVYGYNPPYLRIITGTLEWAKRAAIYFVEEYWVHCNYNSPDYNNDIALIMLNDTIKFNEYTQPIALPDEPLVNGSKLLLTGWGSTSYGGETPDQLQQASLTYVDYQTCQEIMEGDESNGVGHICTLTDEGQGACHGDSGGPVAANGYLYGLVNWGYPCAIGYPDSYASVYFYRDWIRRTMAQDDNSCKSCHCYASNYPWA</sequence>
<keyword evidence="5 8" id="KW-0720">Serine protease</keyword>
<evidence type="ECO:0000256" key="4">
    <source>
        <dbReference type="ARBA" id="ARBA00022801"/>
    </source>
</evidence>
<dbReference type="SMR" id="A0A0M5JCH1"/>
<dbReference type="SMART" id="SM00020">
    <property type="entry name" value="Tryp_SPc"/>
    <property type="match status" value="1"/>
</dbReference>
<accession>A0A0M5JCH1</accession>
<dbReference type="InterPro" id="IPR001254">
    <property type="entry name" value="Trypsin_dom"/>
</dbReference>
<dbReference type="GO" id="GO:0005576">
    <property type="term" value="C:extracellular region"/>
    <property type="evidence" value="ECO:0007669"/>
    <property type="project" value="UniProtKB-SubCell"/>
</dbReference>
<dbReference type="AlphaFoldDB" id="A0A0M5JCH1"/>
<feature type="signal peptide" evidence="9">
    <location>
        <begin position="1"/>
        <end position="22"/>
    </location>
</feature>
<dbReference type="SUPFAM" id="SSF50494">
    <property type="entry name" value="Trypsin-like serine proteases"/>
    <property type="match status" value="1"/>
</dbReference>
<comment type="subcellular location">
    <subcellularLocation>
        <location evidence="1">Secreted</location>
    </subcellularLocation>
</comment>
<feature type="chain" id="PRO_5005803690" evidence="9">
    <location>
        <begin position="23"/>
        <end position="288"/>
    </location>
</feature>
<dbReference type="PANTHER" id="PTHR24252">
    <property type="entry name" value="ACROSIN-RELATED"/>
    <property type="match status" value="1"/>
</dbReference>
<dbReference type="OrthoDB" id="8440449at2759"/>
<dbReference type="InterPro" id="IPR001314">
    <property type="entry name" value="Peptidase_S1A"/>
</dbReference>
<dbReference type="Pfam" id="PF00089">
    <property type="entry name" value="Trypsin"/>
    <property type="match status" value="1"/>
</dbReference>
<dbReference type="PROSITE" id="PS00134">
    <property type="entry name" value="TRYPSIN_HIS"/>
    <property type="match status" value="1"/>
</dbReference>
<dbReference type="InterPro" id="IPR018114">
    <property type="entry name" value="TRYPSIN_HIS"/>
</dbReference>
<organism evidence="11 12">
    <name type="scientific">Drosophila busckii</name>
    <name type="common">Fruit fly</name>
    <dbReference type="NCBI Taxonomy" id="30019"/>
    <lineage>
        <taxon>Eukaryota</taxon>
        <taxon>Metazoa</taxon>
        <taxon>Ecdysozoa</taxon>
        <taxon>Arthropoda</taxon>
        <taxon>Hexapoda</taxon>
        <taxon>Insecta</taxon>
        <taxon>Pterygota</taxon>
        <taxon>Neoptera</taxon>
        <taxon>Endopterygota</taxon>
        <taxon>Diptera</taxon>
        <taxon>Brachycera</taxon>
        <taxon>Muscomorpha</taxon>
        <taxon>Ephydroidea</taxon>
        <taxon>Drosophilidae</taxon>
        <taxon>Drosophila</taxon>
    </lineage>
</organism>
<dbReference type="InterPro" id="IPR009003">
    <property type="entry name" value="Peptidase_S1_PA"/>
</dbReference>
<evidence type="ECO:0000313" key="12">
    <source>
        <dbReference type="Proteomes" id="UP000494163"/>
    </source>
</evidence>
<keyword evidence="12" id="KW-1185">Reference proteome</keyword>
<keyword evidence="9" id="KW-0732">Signal</keyword>
<evidence type="ECO:0000256" key="7">
    <source>
        <dbReference type="ARBA" id="ARBA00023157"/>
    </source>
</evidence>
<evidence type="ECO:0000259" key="10">
    <source>
        <dbReference type="PROSITE" id="PS50240"/>
    </source>
</evidence>
<evidence type="ECO:0000256" key="2">
    <source>
        <dbReference type="ARBA" id="ARBA00022525"/>
    </source>
</evidence>
<dbReference type="InterPro" id="IPR043504">
    <property type="entry name" value="Peptidase_S1_PA_chymotrypsin"/>
</dbReference>
<dbReference type="PROSITE" id="PS50240">
    <property type="entry name" value="TRYPSIN_DOM"/>
    <property type="match status" value="1"/>
</dbReference>
<keyword evidence="2" id="KW-0964">Secreted</keyword>
<evidence type="ECO:0000256" key="5">
    <source>
        <dbReference type="ARBA" id="ARBA00022825"/>
    </source>
</evidence>
<dbReference type="EMBL" id="CP012526">
    <property type="protein sequence ID" value="ALC46481.1"/>
    <property type="molecule type" value="Genomic_DNA"/>
</dbReference>
<protein>
    <submittedName>
        <fullName evidence="11">CG31269</fullName>
    </submittedName>
</protein>
<evidence type="ECO:0000256" key="8">
    <source>
        <dbReference type="RuleBase" id="RU363034"/>
    </source>
</evidence>
<dbReference type="FunFam" id="2.40.10.10:FF:000047">
    <property type="entry name" value="Trypsin eta"/>
    <property type="match status" value="1"/>
</dbReference>
<keyword evidence="6" id="KW-0865">Zymogen</keyword>
<evidence type="ECO:0000313" key="11">
    <source>
        <dbReference type="EMBL" id="ALC46481.1"/>
    </source>
</evidence>
<dbReference type="Gene3D" id="2.40.10.10">
    <property type="entry name" value="Trypsin-like serine proteases"/>
    <property type="match status" value="1"/>
</dbReference>
<reference evidence="11 12" key="1">
    <citation type="submission" date="2015-08" db="EMBL/GenBank/DDBJ databases">
        <title>Ancestral chromatin configuration constrains chromatin evolution on differentiating sex chromosomes in Drosophila.</title>
        <authorList>
            <person name="Zhou Q."/>
            <person name="Bachtrog D."/>
        </authorList>
    </citation>
    <scope>NUCLEOTIDE SEQUENCE [LARGE SCALE GENOMIC DNA]</scope>
    <source>
        <tissue evidence="11">Whole larvae</tissue>
    </source>
</reference>
<gene>
    <name evidence="11" type="ORF">Dbus_chr3Rg1231</name>
</gene>
<dbReference type="PANTHER" id="PTHR24252:SF18">
    <property type="entry name" value="OVOCHYMASE 1"/>
    <property type="match status" value="1"/>
</dbReference>
<name>A0A0M5JCH1_DROBS</name>
<evidence type="ECO:0000256" key="6">
    <source>
        <dbReference type="ARBA" id="ARBA00023145"/>
    </source>
</evidence>
<dbReference type="CDD" id="cd00190">
    <property type="entry name" value="Tryp_SPc"/>
    <property type="match status" value="1"/>
</dbReference>
<dbReference type="GO" id="GO:0016485">
    <property type="term" value="P:protein processing"/>
    <property type="evidence" value="ECO:0007669"/>
    <property type="project" value="UniProtKB-ARBA"/>
</dbReference>
<proteinExistence type="predicted"/>
<dbReference type="PROSITE" id="PS00135">
    <property type="entry name" value="TRYPSIN_SER"/>
    <property type="match status" value="1"/>
</dbReference>
<keyword evidence="3 8" id="KW-0645">Protease</keyword>
<dbReference type="InterPro" id="IPR033116">
    <property type="entry name" value="TRYPSIN_SER"/>
</dbReference>
<keyword evidence="7" id="KW-1015">Disulfide bond</keyword>